<organism evidence="1 2">
    <name type="scientific">Aphis glycines</name>
    <name type="common">Soybean aphid</name>
    <dbReference type="NCBI Taxonomy" id="307491"/>
    <lineage>
        <taxon>Eukaryota</taxon>
        <taxon>Metazoa</taxon>
        <taxon>Ecdysozoa</taxon>
        <taxon>Arthropoda</taxon>
        <taxon>Hexapoda</taxon>
        <taxon>Insecta</taxon>
        <taxon>Pterygota</taxon>
        <taxon>Neoptera</taxon>
        <taxon>Paraneoptera</taxon>
        <taxon>Hemiptera</taxon>
        <taxon>Sternorrhyncha</taxon>
        <taxon>Aphidomorpha</taxon>
        <taxon>Aphidoidea</taxon>
        <taxon>Aphididae</taxon>
        <taxon>Aphidini</taxon>
        <taxon>Aphis</taxon>
        <taxon>Aphis</taxon>
    </lineage>
</organism>
<protein>
    <submittedName>
        <fullName evidence="1">Uncharacterized protein</fullName>
    </submittedName>
</protein>
<comment type="caution">
    <text evidence="1">The sequence shown here is derived from an EMBL/GenBank/DDBJ whole genome shotgun (WGS) entry which is preliminary data.</text>
</comment>
<keyword evidence="2" id="KW-1185">Reference proteome</keyword>
<evidence type="ECO:0000313" key="1">
    <source>
        <dbReference type="EMBL" id="KAE9543448.1"/>
    </source>
</evidence>
<accession>A0A6G0U2V4</accession>
<evidence type="ECO:0000313" key="2">
    <source>
        <dbReference type="Proteomes" id="UP000475862"/>
    </source>
</evidence>
<reference evidence="1 2" key="1">
    <citation type="submission" date="2019-08" db="EMBL/GenBank/DDBJ databases">
        <title>The genome of the soybean aphid Biotype 1, its phylome, world population structure and adaptation to the North American continent.</title>
        <authorList>
            <person name="Giordano R."/>
            <person name="Donthu R.K."/>
            <person name="Hernandez A.G."/>
            <person name="Wright C.L."/>
            <person name="Zimin A.V."/>
        </authorList>
    </citation>
    <scope>NUCLEOTIDE SEQUENCE [LARGE SCALE GENOMIC DNA]</scope>
    <source>
        <tissue evidence="1">Whole aphids</tissue>
    </source>
</reference>
<proteinExistence type="predicted"/>
<name>A0A6G0U2V4_APHGL</name>
<dbReference type="Proteomes" id="UP000475862">
    <property type="component" value="Unassembled WGS sequence"/>
</dbReference>
<dbReference type="AlphaFoldDB" id="A0A6G0U2V4"/>
<dbReference type="EMBL" id="VYZN01000008">
    <property type="protein sequence ID" value="KAE9543448.1"/>
    <property type="molecule type" value="Genomic_DNA"/>
</dbReference>
<gene>
    <name evidence="1" type="ORF">AGLY_002248</name>
</gene>
<sequence length="182" mass="20669">MTFSIQFCGITVLREIPQTCETTILPGPKCVFQISDGLFSKQKQITYEDLCIYFSSILTTPKKFGLKIAQKSQNILKMKSCKENTNLNNRAPVLIENITRSCLFFEEVNRNNGKLYANPISDKIIEMLENTNFIVNVSTNSYKIRFTTSSKNLTVKKAKLKSLNVKITAVYNAQINSELANY</sequence>